<comment type="caution">
    <text evidence="1">The sequence shown here is derived from an EMBL/GenBank/DDBJ whole genome shotgun (WGS) entry which is preliminary data.</text>
</comment>
<keyword evidence="2" id="KW-1185">Reference proteome</keyword>
<dbReference type="Proteomes" id="UP000244956">
    <property type="component" value="Unassembled WGS sequence"/>
</dbReference>
<protein>
    <submittedName>
        <fullName evidence="1">Uncharacterized protein</fullName>
    </submittedName>
</protein>
<accession>A0A2U2B7A8</accession>
<proteinExistence type="predicted"/>
<dbReference type="AlphaFoldDB" id="A0A2U2B7A8"/>
<reference evidence="1 2" key="1">
    <citation type="submission" date="2018-05" db="EMBL/GenBank/DDBJ databases">
        <title>Marinilabilia rubrum sp. nov., isolated from saltern sediment.</title>
        <authorList>
            <person name="Zhang R."/>
        </authorList>
    </citation>
    <scope>NUCLEOTIDE SEQUENCE [LARGE SCALE GENOMIC DNA]</scope>
    <source>
        <strain evidence="1 2">WTE16</strain>
    </source>
</reference>
<gene>
    <name evidence="1" type="ORF">DDZ16_13125</name>
</gene>
<organism evidence="1 2">
    <name type="scientific">Marinilabilia rubra</name>
    <dbReference type="NCBI Taxonomy" id="2162893"/>
    <lineage>
        <taxon>Bacteria</taxon>
        <taxon>Pseudomonadati</taxon>
        <taxon>Bacteroidota</taxon>
        <taxon>Bacteroidia</taxon>
        <taxon>Marinilabiliales</taxon>
        <taxon>Marinilabiliaceae</taxon>
        <taxon>Marinilabilia</taxon>
    </lineage>
</organism>
<evidence type="ECO:0000313" key="1">
    <source>
        <dbReference type="EMBL" id="PWD98932.1"/>
    </source>
</evidence>
<sequence>MLCSCNYNTIKLLLIDNKIKKKKSYETAGNNKKKQIGDMAVAAKMIGVTRVHANVIWSRPGSKRYSELIECLEKIIDAREKLVKREESSKQSRRFLDV</sequence>
<name>A0A2U2B7A8_9BACT</name>
<evidence type="ECO:0000313" key="2">
    <source>
        <dbReference type="Proteomes" id="UP000244956"/>
    </source>
</evidence>
<dbReference type="EMBL" id="QEWP01000010">
    <property type="protein sequence ID" value="PWD98932.1"/>
    <property type="molecule type" value="Genomic_DNA"/>
</dbReference>